<evidence type="ECO:0000256" key="3">
    <source>
        <dbReference type="SAM" id="SignalP"/>
    </source>
</evidence>
<feature type="coiled-coil region" evidence="2">
    <location>
        <begin position="165"/>
        <end position="213"/>
    </location>
</feature>
<comment type="caution">
    <text evidence="6">The sequence shown here is derived from an EMBL/GenBank/DDBJ whole genome shotgun (WGS) entry which is preliminary data.</text>
</comment>
<evidence type="ECO:0000256" key="1">
    <source>
        <dbReference type="ARBA" id="ARBA00022729"/>
    </source>
</evidence>
<dbReference type="InterPro" id="IPR057309">
    <property type="entry name" value="PcsB_CC"/>
</dbReference>
<keyword evidence="1 3" id="KW-0732">Signal</keyword>
<feature type="signal peptide" evidence="3">
    <location>
        <begin position="1"/>
        <end position="31"/>
    </location>
</feature>
<sequence>MLSTKIKRMLQTGIIVTCVAAMGCTCTLVYAEPSTGELEKKTSELQGELNNLNNELSSLSAEMDSISAEMEEAAATLQESQQKMDEAQKKGEEQYEAMKLRIKYMYESGNHSFIELLCSADNMADFLNKSDFIQDISEYDRNMLLELLDTQEEIKKDGDAVARQHEELLALQEELHNKRTALENQIASTSGQLEQYQAQLERARAAEQLVSGQHFTEAETLAEQINNQTNPPGSVGSGQSLGVFRITHYCPCYYCSGGWGSGTATGTAATPGRTIAVDPSVIPYGSVVVINGHAYVAEDCGGAIKGNRIDIYVSDHTTALSSGTYYAEVYLAN</sequence>
<dbReference type="PANTHER" id="PTHR39160:SF4">
    <property type="entry name" value="RESUSCITATION-PROMOTING FACTOR RPFB"/>
    <property type="match status" value="1"/>
</dbReference>
<proteinExistence type="predicted"/>
<dbReference type="Gene3D" id="6.10.250.3150">
    <property type="match status" value="1"/>
</dbReference>
<keyword evidence="2" id="KW-0175">Coiled coil</keyword>
<dbReference type="PANTHER" id="PTHR39160">
    <property type="entry name" value="CELL WALL-BINDING PROTEIN YOCH"/>
    <property type="match status" value="1"/>
</dbReference>
<evidence type="ECO:0000256" key="2">
    <source>
        <dbReference type="SAM" id="Coils"/>
    </source>
</evidence>
<dbReference type="Pfam" id="PF06725">
    <property type="entry name" value="3D"/>
    <property type="match status" value="1"/>
</dbReference>
<feature type="domain" description="Peptidoglycan hydrolase PcsB coiled-coil" evidence="5">
    <location>
        <begin position="85"/>
        <end position="156"/>
    </location>
</feature>
<evidence type="ECO:0000259" key="4">
    <source>
        <dbReference type="Pfam" id="PF06725"/>
    </source>
</evidence>
<keyword evidence="7" id="KW-1185">Reference proteome</keyword>
<feature type="domain" description="3D" evidence="4">
    <location>
        <begin position="273"/>
        <end position="330"/>
    </location>
</feature>
<evidence type="ECO:0000259" key="5">
    <source>
        <dbReference type="Pfam" id="PF24568"/>
    </source>
</evidence>
<dbReference type="InterPro" id="IPR010611">
    <property type="entry name" value="3D_dom"/>
</dbReference>
<evidence type="ECO:0000313" key="6">
    <source>
        <dbReference type="EMBL" id="MCU6685858.1"/>
    </source>
</evidence>
<dbReference type="EMBL" id="JAOQJU010000003">
    <property type="protein sequence ID" value="MCU6685858.1"/>
    <property type="molecule type" value="Genomic_DNA"/>
</dbReference>
<dbReference type="Proteomes" id="UP001652431">
    <property type="component" value="Unassembled WGS sequence"/>
</dbReference>
<feature type="coiled-coil region" evidence="2">
    <location>
        <begin position="35"/>
        <end position="97"/>
    </location>
</feature>
<gene>
    <name evidence="6" type="ORF">OCV99_04655</name>
</gene>
<dbReference type="CDD" id="cd14667">
    <property type="entry name" value="3D_containing_proteins"/>
    <property type="match status" value="1"/>
</dbReference>
<evidence type="ECO:0000313" key="7">
    <source>
        <dbReference type="Proteomes" id="UP001652431"/>
    </source>
</evidence>
<dbReference type="PROSITE" id="PS51257">
    <property type="entry name" value="PROKAR_LIPOPROTEIN"/>
    <property type="match status" value="1"/>
</dbReference>
<dbReference type="RefSeq" id="WP_227192447.1">
    <property type="nucleotide sequence ID" value="NZ_JAOQJU010000003.1"/>
</dbReference>
<protein>
    <submittedName>
        <fullName evidence="6">3D domain-containing protein</fullName>
    </submittedName>
</protein>
<feature type="chain" id="PRO_5046198375" evidence="3">
    <location>
        <begin position="32"/>
        <end position="333"/>
    </location>
</feature>
<accession>A0ABT2RKE5</accession>
<organism evidence="6 7">
    <name type="scientific">Dorea acetigenes</name>
    <dbReference type="NCBI Taxonomy" id="2981787"/>
    <lineage>
        <taxon>Bacteria</taxon>
        <taxon>Bacillati</taxon>
        <taxon>Bacillota</taxon>
        <taxon>Clostridia</taxon>
        <taxon>Lachnospirales</taxon>
        <taxon>Lachnospiraceae</taxon>
        <taxon>Dorea</taxon>
    </lineage>
</organism>
<dbReference type="InterPro" id="IPR051933">
    <property type="entry name" value="Resuscitation_pf_RpfB"/>
</dbReference>
<dbReference type="InterPro" id="IPR036908">
    <property type="entry name" value="RlpA-like_sf"/>
</dbReference>
<dbReference type="Gene3D" id="2.40.40.10">
    <property type="entry name" value="RlpA-like domain"/>
    <property type="match status" value="1"/>
</dbReference>
<dbReference type="Pfam" id="PF24568">
    <property type="entry name" value="CC_PcsB"/>
    <property type="match status" value="1"/>
</dbReference>
<dbReference type="SUPFAM" id="SSF50685">
    <property type="entry name" value="Barwin-like endoglucanases"/>
    <property type="match status" value="1"/>
</dbReference>
<dbReference type="InterPro" id="IPR059180">
    <property type="entry name" value="3D_YorM"/>
</dbReference>
<name>A0ABT2RKE5_9FIRM</name>
<reference evidence="6 7" key="1">
    <citation type="journal article" date="2021" name="ISME Commun">
        <title>Automated analysis of genomic sequences facilitates high-throughput and comprehensive description of bacteria.</title>
        <authorList>
            <person name="Hitch T.C.A."/>
        </authorList>
    </citation>
    <scope>NUCLEOTIDE SEQUENCE [LARGE SCALE GENOMIC DNA]</scope>
    <source>
        <strain evidence="6 7">Sanger_03</strain>
    </source>
</reference>